<dbReference type="Proteomes" id="UP000015559">
    <property type="component" value="Chromosome"/>
</dbReference>
<evidence type="ECO:0000256" key="2">
    <source>
        <dbReference type="ARBA" id="ARBA00022679"/>
    </source>
</evidence>
<dbReference type="GO" id="GO:0032259">
    <property type="term" value="P:methylation"/>
    <property type="evidence" value="ECO:0007669"/>
    <property type="project" value="UniProtKB-KW"/>
</dbReference>
<dbReference type="STRING" id="1163617.SCD_n02878"/>
<reference evidence="5 6" key="1">
    <citation type="journal article" date="2012" name="Appl. Environ. Microbiol.">
        <title>Draft genome sequence of a psychrotolerant sulfur-oxidizing bacterium, Sulfuricella denitrificans skB26, and proteomic insights into cold adaptation.</title>
        <authorList>
            <person name="Watanabe T."/>
            <person name="Kojima H."/>
            <person name="Fukui M."/>
        </authorList>
    </citation>
    <scope>NUCLEOTIDE SEQUENCE [LARGE SCALE GENOMIC DNA]</scope>
    <source>
        <strain evidence="6">skB26</strain>
    </source>
</reference>
<evidence type="ECO:0000259" key="4">
    <source>
        <dbReference type="Pfam" id="PF13649"/>
    </source>
</evidence>
<dbReference type="PANTHER" id="PTHR43464">
    <property type="entry name" value="METHYLTRANSFERASE"/>
    <property type="match status" value="1"/>
</dbReference>
<dbReference type="GO" id="GO:0008168">
    <property type="term" value="F:methyltransferase activity"/>
    <property type="evidence" value="ECO:0007669"/>
    <property type="project" value="UniProtKB-KW"/>
</dbReference>
<dbReference type="HOGENOM" id="CLU_069129_2_0_4"/>
<proteinExistence type="predicted"/>
<dbReference type="InterPro" id="IPR041698">
    <property type="entry name" value="Methyltransf_25"/>
</dbReference>
<dbReference type="RefSeq" id="WP_009207362.1">
    <property type="nucleotide sequence ID" value="NC_022357.1"/>
</dbReference>
<name>S6B8J2_SULDS</name>
<dbReference type="PANTHER" id="PTHR43464:SF19">
    <property type="entry name" value="UBIQUINONE BIOSYNTHESIS O-METHYLTRANSFERASE, MITOCHONDRIAL"/>
    <property type="match status" value="1"/>
</dbReference>
<dbReference type="SUPFAM" id="SSF53335">
    <property type="entry name" value="S-adenosyl-L-methionine-dependent methyltransferases"/>
    <property type="match status" value="1"/>
</dbReference>
<organism evidence="5 6">
    <name type="scientific">Sulfuricella denitrificans (strain DSM 22764 / NBRC 105220 / skB26)</name>
    <dbReference type="NCBI Taxonomy" id="1163617"/>
    <lineage>
        <taxon>Bacteria</taxon>
        <taxon>Pseudomonadati</taxon>
        <taxon>Pseudomonadota</taxon>
        <taxon>Betaproteobacteria</taxon>
        <taxon>Nitrosomonadales</taxon>
        <taxon>Sulfuricellaceae</taxon>
        <taxon>Sulfuricella</taxon>
    </lineage>
</organism>
<dbReference type="CDD" id="cd02440">
    <property type="entry name" value="AdoMet_MTases"/>
    <property type="match status" value="1"/>
</dbReference>
<dbReference type="OrthoDB" id="101857at2"/>
<keyword evidence="2 5" id="KW-0808">Transferase</keyword>
<evidence type="ECO:0000313" key="5">
    <source>
        <dbReference type="EMBL" id="BAN36677.1"/>
    </source>
</evidence>
<dbReference type="eggNOG" id="COG4976">
    <property type="taxonomic scope" value="Bacteria"/>
</dbReference>
<keyword evidence="6" id="KW-1185">Reference proteome</keyword>
<dbReference type="InterPro" id="IPR029063">
    <property type="entry name" value="SAM-dependent_MTases_sf"/>
</dbReference>
<evidence type="ECO:0000256" key="1">
    <source>
        <dbReference type="ARBA" id="ARBA00022603"/>
    </source>
</evidence>
<dbReference type="KEGG" id="sdr:SCD_n02878"/>
<keyword evidence="1 5" id="KW-0489">Methyltransferase</keyword>
<protein>
    <submittedName>
        <fullName evidence="5">Type 12 methyltransferase</fullName>
    </submittedName>
</protein>
<dbReference type="Gene3D" id="2.20.130.10">
    <property type="entry name" value="CAC2371-like domains"/>
    <property type="match status" value="1"/>
</dbReference>
<sequence>MNIFANYARYYDLLYRDKPYQEEAEYVQRLILSHVPNASAIVELGCGTGAHAEYLASAGIEVNGVDLSEWMLERAAVRRVQLPDDVAQRLHFSHGDVRDVRLGVRVDAVISLFHVMSYQSENADLQAMFITAREHLRPGGVFIFDVWYGPAVLADRPVVRVKELEDDEVAITRIAQPTLHPRRNLVDVHYRIIACEKKTGCYSETEETHRMRYFFSPEIELLATQAGFSVIDAHEWMSGQVPGFDTWGVCFVCRA</sequence>
<feature type="domain" description="Methyltransferase" evidence="4">
    <location>
        <begin position="41"/>
        <end position="140"/>
    </location>
</feature>
<dbReference type="EMBL" id="AP013066">
    <property type="protein sequence ID" value="BAN36677.1"/>
    <property type="molecule type" value="Genomic_DNA"/>
</dbReference>
<evidence type="ECO:0000313" key="6">
    <source>
        <dbReference type="Proteomes" id="UP000015559"/>
    </source>
</evidence>
<gene>
    <name evidence="5" type="ORF">SCD_n02878</name>
</gene>
<evidence type="ECO:0000256" key="3">
    <source>
        <dbReference type="ARBA" id="ARBA00022691"/>
    </source>
</evidence>
<dbReference type="Gene3D" id="3.40.50.150">
    <property type="entry name" value="Vaccinia Virus protein VP39"/>
    <property type="match status" value="1"/>
</dbReference>
<dbReference type="AlphaFoldDB" id="S6B8J2"/>
<accession>S6B8J2</accession>
<dbReference type="Pfam" id="PF13649">
    <property type="entry name" value="Methyltransf_25"/>
    <property type="match status" value="1"/>
</dbReference>
<keyword evidence="3" id="KW-0949">S-adenosyl-L-methionine</keyword>